<accession>A0A6G7Y3C4</accession>
<dbReference type="Proteomes" id="UP000501058">
    <property type="component" value="Chromosome"/>
</dbReference>
<organism evidence="1 2">
    <name type="scientific">Propioniciclava coleopterorum</name>
    <dbReference type="NCBI Taxonomy" id="2714937"/>
    <lineage>
        <taxon>Bacteria</taxon>
        <taxon>Bacillati</taxon>
        <taxon>Actinomycetota</taxon>
        <taxon>Actinomycetes</taxon>
        <taxon>Propionibacteriales</taxon>
        <taxon>Propionibacteriaceae</taxon>
        <taxon>Propioniciclava</taxon>
    </lineage>
</organism>
<dbReference type="RefSeq" id="WP_166231366.1">
    <property type="nucleotide sequence ID" value="NZ_CP049865.1"/>
</dbReference>
<dbReference type="EMBL" id="CP049865">
    <property type="protein sequence ID" value="QIK71186.1"/>
    <property type="molecule type" value="Genomic_DNA"/>
</dbReference>
<dbReference type="AlphaFoldDB" id="A0A6G7Y3C4"/>
<keyword evidence="2" id="KW-1185">Reference proteome</keyword>
<proteinExistence type="predicted"/>
<dbReference type="KEGG" id="prv:G7070_01395"/>
<evidence type="ECO:0000313" key="2">
    <source>
        <dbReference type="Proteomes" id="UP000501058"/>
    </source>
</evidence>
<evidence type="ECO:0000313" key="1">
    <source>
        <dbReference type="EMBL" id="QIK71186.1"/>
    </source>
</evidence>
<reference evidence="1 2" key="1">
    <citation type="submission" date="2020-03" db="EMBL/GenBank/DDBJ databases">
        <title>Propioniciclava sp. nov., isolated from Hydrophilus acuminatus.</title>
        <authorList>
            <person name="Hyun D.-W."/>
            <person name="Bae J.-W."/>
        </authorList>
    </citation>
    <scope>NUCLEOTIDE SEQUENCE [LARGE SCALE GENOMIC DNA]</scope>
    <source>
        <strain evidence="1 2">HDW11</strain>
    </source>
</reference>
<name>A0A6G7Y3C4_9ACTN</name>
<gene>
    <name evidence="1" type="ORF">G7070_01395</name>
</gene>
<sequence>MDVTTFTTFTLAQQERSRMEREVEMMRRRAERPSVVSEHAPVTRPVPVGLLARLRLHLRPAPTPSPAA</sequence>
<protein>
    <submittedName>
        <fullName evidence="1">Uncharacterized protein</fullName>
    </submittedName>
</protein>